<evidence type="ECO:0000256" key="1">
    <source>
        <dbReference type="SAM" id="Phobius"/>
    </source>
</evidence>
<proteinExistence type="predicted"/>
<feature type="transmembrane region" description="Helical" evidence="1">
    <location>
        <begin position="46"/>
        <end position="70"/>
    </location>
</feature>
<dbReference type="STRING" id="1844.UG56_017645"/>
<dbReference type="AlphaFoldDB" id="A0A1J4N4U2"/>
<keyword evidence="1" id="KW-1133">Transmembrane helix</keyword>
<protein>
    <submittedName>
        <fullName evidence="2">Uncharacterized protein</fullName>
    </submittedName>
</protein>
<comment type="caution">
    <text evidence="2">The sequence shown here is derived from an EMBL/GenBank/DDBJ whole genome shotgun (WGS) entry which is preliminary data.</text>
</comment>
<reference evidence="2" key="1">
    <citation type="submission" date="2016-10" db="EMBL/GenBank/DDBJ databases">
        <title>Draft Genome Sequence of Nocardioides luteus Strain BAFB, an Alkane-Degrading Bacterium Isolated from JP-7 Polluted Soil.</title>
        <authorList>
            <person name="Brown L."/>
            <person name="Ruiz O.N."/>
            <person name="Gunasekera T."/>
        </authorList>
    </citation>
    <scope>NUCLEOTIDE SEQUENCE [LARGE SCALE GENOMIC DNA]</scope>
    <source>
        <strain evidence="2">BAFB</strain>
    </source>
</reference>
<dbReference type="EMBL" id="JZDQ02000025">
    <property type="protein sequence ID" value="OIJ25425.1"/>
    <property type="molecule type" value="Genomic_DNA"/>
</dbReference>
<keyword evidence="1" id="KW-0812">Transmembrane</keyword>
<evidence type="ECO:0000313" key="3">
    <source>
        <dbReference type="Proteomes" id="UP000033772"/>
    </source>
</evidence>
<keyword evidence="3" id="KW-1185">Reference proteome</keyword>
<organism evidence="2 3">
    <name type="scientific">Nocardioides luteus</name>
    <dbReference type="NCBI Taxonomy" id="1844"/>
    <lineage>
        <taxon>Bacteria</taxon>
        <taxon>Bacillati</taxon>
        <taxon>Actinomycetota</taxon>
        <taxon>Actinomycetes</taxon>
        <taxon>Propionibacteriales</taxon>
        <taxon>Nocardioidaceae</taxon>
        <taxon>Nocardioides</taxon>
    </lineage>
</organism>
<accession>A0A1J4N4U2</accession>
<name>A0A1J4N4U2_9ACTN</name>
<keyword evidence="1" id="KW-0472">Membrane</keyword>
<evidence type="ECO:0000313" key="2">
    <source>
        <dbReference type="EMBL" id="OIJ25425.1"/>
    </source>
</evidence>
<dbReference type="Proteomes" id="UP000033772">
    <property type="component" value="Unassembled WGS sequence"/>
</dbReference>
<feature type="transmembrane region" description="Helical" evidence="1">
    <location>
        <begin position="82"/>
        <end position="104"/>
    </location>
</feature>
<sequence length="148" mass="14198">MIAVRTASFLVTMVLVGLAYPVLAGLAYLGLLVASVAGDQGMGGPFAGPVLVVLGAAVGALCVAIAAPAALAARVVGGTKGLLAGAAILVLLTGGAVWLAWLLFDLSGSPAVTAAVLVGAATPAALVLTLSDAVAGKVTGLRRIAVEA</sequence>
<feature type="transmembrane region" description="Helical" evidence="1">
    <location>
        <begin position="7"/>
        <end position="34"/>
    </location>
</feature>
<feature type="transmembrane region" description="Helical" evidence="1">
    <location>
        <begin position="110"/>
        <end position="135"/>
    </location>
</feature>
<gene>
    <name evidence="2" type="ORF">UG56_017645</name>
</gene>